<dbReference type="Gene3D" id="3.40.50.300">
    <property type="entry name" value="P-loop containing nucleotide triphosphate hydrolases"/>
    <property type="match status" value="1"/>
</dbReference>
<dbReference type="InterPro" id="IPR027417">
    <property type="entry name" value="P-loop_NTPase"/>
</dbReference>
<proteinExistence type="predicted"/>
<dbReference type="PANTHER" id="PTHR11669:SF8">
    <property type="entry name" value="DNA POLYMERASE III SUBUNIT DELTA"/>
    <property type="match status" value="1"/>
</dbReference>
<name>A0A842HFB6_9BACT</name>
<dbReference type="AlphaFoldDB" id="A0A842HFB6"/>
<dbReference type="EMBL" id="JACHVB010000020">
    <property type="protein sequence ID" value="MBC2594214.1"/>
    <property type="molecule type" value="Genomic_DNA"/>
</dbReference>
<keyword evidence="2" id="KW-1185">Reference proteome</keyword>
<protein>
    <submittedName>
        <fullName evidence="1">DNA polymerase III subunit gamma/tau</fullName>
    </submittedName>
</protein>
<dbReference type="SUPFAM" id="SSF52540">
    <property type="entry name" value="P-loop containing nucleoside triphosphate hydrolases"/>
    <property type="match status" value="1"/>
</dbReference>
<dbReference type="RefSeq" id="WP_185675196.1">
    <property type="nucleotide sequence ID" value="NZ_JACHVB010000020.1"/>
</dbReference>
<dbReference type="GO" id="GO:0006261">
    <property type="term" value="P:DNA-templated DNA replication"/>
    <property type="evidence" value="ECO:0007669"/>
    <property type="project" value="TreeGrafter"/>
</dbReference>
<dbReference type="InterPro" id="IPR050238">
    <property type="entry name" value="DNA_Rep/Repair_Clamp_Loader"/>
</dbReference>
<organism evidence="1 2">
    <name type="scientific">Ruficoccus amylovorans</name>
    <dbReference type="NCBI Taxonomy" id="1804625"/>
    <lineage>
        <taxon>Bacteria</taxon>
        <taxon>Pseudomonadati</taxon>
        <taxon>Verrucomicrobiota</taxon>
        <taxon>Opitutia</taxon>
        <taxon>Puniceicoccales</taxon>
        <taxon>Cerasicoccaceae</taxon>
        <taxon>Ruficoccus</taxon>
    </lineage>
</organism>
<sequence length="309" mass="34123">MSILADLPPELAESRPAGVLRQSLERGRLPHAILLQGASLEGLEAICLAFAGELLQSEHPQRHPDFFSIRPANKMRQINAEGTRALIRDIQHSSNQGGRKVAAVYEADRMNTAAANAFLKTLEEPPADTTIFLLSTRPYDLLPTIRSRCVSLRLPLELDRVSAPDWQQWLADYTEWLDMVSSGHAARGGAAECLIAAYGLVTRFSGILQQMSTEAWKQYRETLPDGLTDEQVTALETGYLKGLRGRLLAEIETQTRHFALKKPSEIPSVKLAQSVAALEKAAGLLELNFNESAAIEAFLLQSLRLWARA</sequence>
<dbReference type="PANTHER" id="PTHR11669">
    <property type="entry name" value="REPLICATION FACTOR C / DNA POLYMERASE III GAMMA-TAU SUBUNIT"/>
    <property type="match status" value="1"/>
</dbReference>
<reference evidence="1 2" key="1">
    <citation type="submission" date="2020-07" db="EMBL/GenBank/DDBJ databases">
        <authorList>
            <person name="Feng X."/>
        </authorList>
    </citation>
    <scope>NUCLEOTIDE SEQUENCE [LARGE SCALE GENOMIC DNA]</scope>
    <source>
        <strain evidence="1 2">JCM31066</strain>
    </source>
</reference>
<gene>
    <name evidence="1" type="ORF">H5P28_08055</name>
</gene>
<dbReference type="Pfam" id="PF13177">
    <property type="entry name" value="DNA_pol3_delta2"/>
    <property type="match status" value="1"/>
</dbReference>
<evidence type="ECO:0000313" key="2">
    <source>
        <dbReference type="Proteomes" id="UP000546464"/>
    </source>
</evidence>
<accession>A0A842HFB6</accession>
<comment type="caution">
    <text evidence="1">The sequence shown here is derived from an EMBL/GenBank/DDBJ whole genome shotgun (WGS) entry which is preliminary data.</text>
</comment>
<dbReference type="Proteomes" id="UP000546464">
    <property type="component" value="Unassembled WGS sequence"/>
</dbReference>
<evidence type="ECO:0000313" key="1">
    <source>
        <dbReference type="EMBL" id="MBC2594214.1"/>
    </source>
</evidence>